<dbReference type="GO" id="GO:0008289">
    <property type="term" value="F:lipid binding"/>
    <property type="evidence" value="ECO:0007669"/>
    <property type="project" value="UniProtKB-KW"/>
</dbReference>
<feature type="compositionally biased region" description="Low complexity" evidence="11">
    <location>
        <begin position="985"/>
        <end position="998"/>
    </location>
</feature>
<feature type="compositionally biased region" description="Polar residues" evidence="11">
    <location>
        <begin position="234"/>
        <end position="247"/>
    </location>
</feature>
<evidence type="ECO:0000256" key="1">
    <source>
        <dbReference type="ARBA" id="ARBA00004370"/>
    </source>
</evidence>
<feature type="compositionally biased region" description="Low complexity" evidence="11">
    <location>
        <begin position="377"/>
        <end position="393"/>
    </location>
</feature>
<feature type="compositionally biased region" description="Basic and acidic residues" evidence="11">
    <location>
        <begin position="1167"/>
        <end position="1186"/>
    </location>
</feature>
<evidence type="ECO:0000256" key="6">
    <source>
        <dbReference type="ARBA" id="ARBA00023055"/>
    </source>
</evidence>
<feature type="domain" description="SMP-LTD" evidence="12">
    <location>
        <begin position="1"/>
        <end position="198"/>
    </location>
</feature>
<evidence type="ECO:0000313" key="13">
    <source>
        <dbReference type="EMBL" id="PWZ03215.1"/>
    </source>
</evidence>
<feature type="compositionally biased region" description="Basic residues" evidence="11">
    <location>
        <begin position="769"/>
        <end position="781"/>
    </location>
</feature>
<dbReference type="Pfam" id="PF26545">
    <property type="entry name" value="Mdm34_N"/>
    <property type="match status" value="1"/>
</dbReference>
<feature type="compositionally biased region" description="Basic and acidic residues" evidence="11">
    <location>
        <begin position="414"/>
        <end position="427"/>
    </location>
</feature>
<dbReference type="InterPro" id="IPR027536">
    <property type="entry name" value="MDM34"/>
</dbReference>
<dbReference type="EMBL" id="KZ819188">
    <property type="protein sequence ID" value="PWZ03215.1"/>
    <property type="molecule type" value="Genomic_DNA"/>
</dbReference>
<keyword evidence="5 10" id="KW-1000">Mitochondrion outer membrane</keyword>
<feature type="region of interest" description="Disordered" evidence="11">
    <location>
        <begin position="206"/>
        <end position="307"/>
    </location>
</feature>
<evidence type="ECO:0000256" key="11">
    <source>
        <dbReference type="SAM" id="MobiDB-lite"/>
    </source>
</evidence>
<feature type="region of interest" description="Disordered" evidence="11">
    <location>
        <begin position="572"/>
        <end position="703"/>
    </location>
</feature>
<dbReference type="HAMAP" id="MF_03105">
    <property type="entry name" value="Mdm34"/>
    <property type="match status" value="1"/>
</dbReference>
<feature type="compositionally biased region" description="Basic and acidic residues" evidence="11">
    <location>
        <begin position="206"/>
        <end position="233"/>
    </location>
</feature>
<proteinExistence type="inferred from homology"/>
<feature type="compositionally biased region" description="Basic residues" evidence="11">
    <location>
        <begin position="999"/>
        <end position="1018"/>
    </location>
</feature>
<keyword evidence="9 10" id="KW-0472">Membrane</keyword>
<keyword evidence="7" id="KW-0446">Lipid-binding</keyword>
<evidence type="ECO:0000259" key="12">
    <source>
        <dbReference type="PROSITE" id="PS51847"/>
    </source>
</evidence>
<feature type="compositionally biased region" description="Low complexity" evidence="11">
    <location>
        <begin position="876"/>
        <end position="890"/>
    </location>
</feature>
<dbReference type="GO" id="GO:0015914">
    <property type="term" value="P:phospholipid transport"/>
    <property type="evidence" value="ECO:0007669"/>
    <property type="project" value="TreeGrafter"/>
</dbReference>
<feature type="region of interest" description="Disordered" evidence="11">
    <location>
        <begin position="490"/>
        <end position="560"/>
    </location>
</feature>
<keyword evidence="4 10" id="KW-0812">Transmembrane</keyword>
<gene>
    <name evidence="10" type="primary">MDM34</name>
    <name evidence="13" type="ORF">BCV70DRAFT_204027</name>
</gene>
<dbReference type="InParanoid" id="A0A317XY34"/>
<dbReference type="GO" id="GO:0007005">
    <property type="term" value="P:mitochondrion organization"/>
    <property type="evidence" value="ECO:0007669"/>
    <property type="project" value="InterPro"/>
</dbReference>
<feature type="region of interest" description="Disordered" evidence="11">
    <location>
        <begin position="971"/>
        <end position="1155"/>
    </location>
</feature>
<keyword evidence="8 10" id="KW-0496">Mitochondrion</keyword>
<dbReference type="CDD" id="cd21673">
    <property type="entry name" value="SMP_Mdm34"/>
    <property type="match status" value="1"/>
</dbReference>
<feature type="region of interest" description="Disordered" evidence="11">
    <location>
        <begin position="1167"/>
        <end position="1187"/>
    </location>
</feature>
<evidence type="ECO:0000256" key="7">
    <source>
        <dbReference type="ARBA" id="ARBA00023121"/>
    </source>
</evidence>
<evidence type="ECO:0000256" key="5">
    <source>
        <dbReference type="ARBA" id="ARBA00022787"/>
    </source>
</evidence>
<feature type="compositionally biased region" description="Low complexity" evidence="11">
    <location>
        <begin position="681"/>
        <end position="703"/>
    </location>
</feature>
<feature type="compositionally biased region" description="Basic and acidic residues" evidence="11">
    <location>
        <begin position="395"/>
        <end position="405"/>
    </location>
</feature>
<feature type="compositionally biased region" description="Basic residues" evidence="11">
    <location>
        <begin position="288"/>
        <end position="297"/>
    </location>
</feature>
<feature type="compositionally biased region" description="Gly residues" evidence="11">
    <location>
        <begin position="904"/>
        <end position="915"/>
    </location>
</feature>
<dbReference type="PROSITE" id="PS51847">
    <property type="entry name" value="SMP"/>
    <property type="match status" value="1"/>
</dbReference>
<keyword evidence="14" id="KW-1185">Reference proteome</keyword>
<comment type="domain">
    <text evidence="10">Lacks alpha-helical transmembrane segments, suggesting that it resides in the membrane via beta-sheet conformations similar to those predicted for other outer membrane proteins and porin.</text>
</comment>
<evidence type="ECO:0000256" key="9">
    <source>
        <dbReference type="ARBA" id="ARBA00023136"/>
    </source>
</evidence>
<feature type="compositionally biased region" description="Acidic residues" evidence="11">
    <location>
        <begin position="428"/>
        <end position="458"/>
    </location>
</feature>
<evidence type="ECO:0000256" key="8">
    <source>
        <dbReference type="ARBA" id="ARBA00023128"/>
    </source>
</evidence>
<feature type="compositionally biased region" description="Basic residues" evidence="11">
    <location>
        <begin position="1131"/>
        <end position="1144"/>
    </location>
</feature>
<name>A0A317XY34_9BASI</name>
<accession>A0A317XY34</accession>
<dbReference type="OrthoDB" id="17927at2759"/>
<feature type="compositionally biased region" description="Low complexity" evidence="11">
    <location>
        <begin position="266"/>
        <end position="280"/>
    </location>
</feature>
<feature type="compositionally biased region" description="Low complexity" evidence="11">
    <location>
        <begin position="1044"/>
        <end position="1060"/>
    </location>
</feature>
<feature type="compositionally biased region" description="Low complexity" evidence="11">
    <location>
        <begin position="520"/>
        <end position="533"/>
    </location>
</feature>
<feature type="region of interest" description="Disordered" evidence="11">
    <location>
        <begin position="722"/>
        <end position="919"/>
    </location>
</feature>
<comment type="subcellular location">
    <subcellularLocation>
        <location evidence="1">Membrane</location>
    </subcellularLocation>
    <subcellularLocation>
        <location evidence="10">Mitochondrion outer membrane</location>
        <topology evidence="10">Multi-pass membrane protein</topology>
    </subcellularLocation>
    <text evidence="10">The ERMES/MDM complex localizes to a few discrete foci (around 10 per single cell), that represent mitochondria-endoplasmic reticulum junctions. These foci are often found next to mtDNA nucleoids.</text>
</comment>
<feature type="compositionally biased region" description="Polar residues" evidence="11">
    <location>
        <begin position="820"/>
        <end position="829"/>
    </location>
</feature>
<keyword evidence="6" id="KW-0445">Lipid transport</keyword>
<feature type="compositionally biased region" description="Polar residues" evidence="11">
    <location>
        <begin position="615"/>
        <end position="624"/>
    </location>
</feature>
<keyword evidence="2" id="KW-0813">Transport</keyword>
<evidence type="ECO:0000256" key="3">
    <source>
        <dbReference type="ARBA" id="ARBA00022452"/>
    </source>
</evidence>
<dbReference type="GO" id="GO:1990456">
    <property type="term" value="P:mitochondrion-endoplasmic reticulum membrane tethering"/>
    <property type="evidence" value="ECO:0007669"/>
    <property type="project" value="TreeGrafter"/>
</dbReference>
<dbReference type="GO" id="GO:0032865">
    <property type="term" value="C:ERMES complex"/>
    <property type="evidence" value="ECO:0007669"/>
    <property type="project" value="UniProtKB-UniRule"/>
</dbReference>
<feature type="compositionally biased region" description="Low complexity" evidence="11">
    <location>
        <begin position="722"/>
        <end position="752"/>
    </location>
</feature>
<organism evidence="13 14">
    <name type="scientific">Testicularia cyperi</name>
    <dbReference type="NCBI Taxonomy" id="1882483"/>
    <lineage>
        <taxon>Eukaryota</taxon>
        <taxon>Fungi</taxon>
        <taxon>Dikarya</taxon>
        <taxon>Basidiomycota</taxon>
        <taxon>Ustilaginomycotina</taxon>
        <taxon>Ustilaginomycetes</taxon>
        <taxon>Ustilaginales</taxon>
        <taxon>Anthracoideaceae</taxon>
        <taxon>Testicularia</taxon>
    </lineage>
</organism>
<dbReference type="Proteomes" id="UP000246740">
    <property type="component" value="Unassembled WGS sequence"/>
</dbReference>
<dbReference type="STRING" id="1882483.A0A317XY34"/>
<comment type="function">
    <text evidence="10">Component of the ERMES/MDM complex, which serves as a molecular tether to connect the endoplasmic reticulum (ER) and mitochondria. Components of this complex are involved in the control of mitochondrial shape and protein biogenesis, and function in nonvesicular lipid trafficking between the ER and mitochondria. MDM34 is required for the interaction of the ER-resident membrane protein MMM1 and the outer mitochondrial membrane-resident beta-barrel protein MDM10.</text>
</comment>
<feature type="region of interest" description="Disordered" evidence="11">
    <location>
        <begin position="370"/>
        <end position="477"/>
    </location>
</feature>
<dbReference type="AlphaFoldDB" id="A0A317XY34"/>
<dbReference type="PANTHER" id="PTHR28185">
    <property type="entry name" value="MITOCHONDRIAL DISTRIBUTION AND MORPHOLOGY PROTEIN 34"/>
    <property type="match status" value="1"/>
</dbReference>
<evidence type="ECO:0000256" key="2">
    <source>
        <dbReference type="ARBA" id="ARBA00022448"/>
    </source>
</evidence>
<sequence length="1248" mass="131026">MSFNFKWPTFSDEFHKSAAQMLDSALNRGPKPRVIADDILVEELGMGTIPPELEILEIGDLGTDRFRGIFRLTYAGDAHLVLKTKVQANPLTKPNRPDIGLFPSSTASRGILFAAAPLVVPMHLRLSSVKLRAIVVLVVSKAKGITLVFKNDPLESVEVSSTFDSVAVIQKYLQQEIEGQLREMFREDLPGIIHRLSQKWLSGEVKQEKAQAKQRAEAAHDISHSHPRTRETPLSRSMSDPHNSFETASAPGGPSRRPRSKGRRSSGGAASLAAFSSRSPPNSPPKARTSHARRPRHGANAASTSAAPLHNELPLSFSTASASAFDSAFPEIENYDPTYGLRPDDLPTHSQFSGLGKLAQRVSAGLKDLTSQPTNDAEAAQQAATHQAAMASQDFAHDPTLQHEEDNGDVESDLTDHDSEDHRHDSFEDPDGSESEDGVFDMSADVDDVSDLDQDEDANALPDSSIDYSRFGYPPASAAFSDAHELNRASSIIFDEEPPSKGRRVRRPSNTSGRPTSDMARAPSARSARSVRSNTTAGSRRRKPQTEVVYETIPAVGGGTVTRPRVYHIASKVQPPEVDWDDEDTARPSHYGGTPSTRTGATRFGSDYGSATMGARSSRTNTVRGLNDSPHLGAYPAGDDSEESLLDLPPESYHGSSDQSQHRSSDDHRGGHSRASSVAPSNSFSAAHRSSGSSSGFGSALPSSAISSRELSGLDTMLNYSGSSTAPTSSQSLAQSHSHASSGLSSASPHAGTASGAAPTRQDSGITFRRNKSASHTRSKTHGSIDRAGFVSQASYGAGPGASATPARQRPIATRPGFTHSATTPQMDTGSWKRSPPTGSLGKESTLSASPSAGAHDSLSVSPFRDLSHDHGSPRGLSSAGGAFASATSSPYGSTAVRGSNSGATGGGNGGGGGRDATTHLSIDASAHFLDLVKSNHTLSPFTRNMEHFTVRSAPVTPGWQTLSASASVVGSSAASGTGTGTGSGSSSQIGAGASSSHAGHRAGRPAHPPHSRSHSSRSLHDQQATTPAYAHGRAGKSSQDAVSAASGSGPASSHANASPARRRRTFQLGASSGEDVATPPESPARSPALERSSYTSPQGGGGFSSFAGSGPRPFLPPGSSVSSSTSSSKGIRHGAKDLRRRSRPGSMGPPSEAARLSALRWEAIREHPSDPLKKKAERRETDDARRRMHVPTPIASLPYLGDPQPAVLDVAKDAARLLPLVVGGLGRYFELLCCPMSGQLASSDLGR</sequence>
<dbReference type="InterPro" id="IPR058825">
    <property type="entry name" value="MDM34_N"/>
</dbReference>
<feature type="compositionally biased region" description="Basic and acidic residues" evidence="11">
    <location>
        <begin position="660"/>
        <end position="670"/>
    </location>
</feature>
<evidence type="ECO:0000313" key="14">
    <source>
        <dbReference type="Proteomes" id="UP000246740"/>
    </source>
</evidence>
<protein>
    <recommendedName>
        <fullName evidence="10">Mitochondrial distribution and morphology protein 34</fullName>
    </recommendedName>
</protein>
<evidence type="ECO:0000256" key="10">
    <source>
        <dbReference type="HAMAP-Rule" id="MF_03105"/>
    </source>
</evidence>
<keyword evidence="3 10" id="KW-1134">Transmembrane beta strand</keyword>
<evidence type="ECO:0000256" key="4">
    <source>
        <dbReference type="ARBA" id="ARBA00022692"/>
    </source>
</evidence>
<comment type="subunit">
    <text evidence="10">Component of the ER-mitochondria encounter structure (ERMES) or MDM complex, composed of MMM1, MDM10, MDM12 and MDM34.</text>
</comment>
<reference evidence="13 14" key="1">
    <citation type="journal article" date="2018" name="Mol. Biol. Evol.">
        <title>Broad Genomic Sampling Reveals a Smut Pathogenic Ancestry of the Fungal Clade Ustilaginomycotina.</title>
        <authorList>
            <person name="Kijpornyongpan T."/>
            <person name="Mondo S.J."/>
            <person name="Barry K."/>
            <person name="Sandor L."/>
            <person name="Lee J."/>
            <person name="Lipzen A."/>
            <person name="Pangilinan J."/>
            <person name="LaButti K."/>
            <person name="Hainaut M."/>
            <person name="Henrissat B."/>
            <person name="Grigoriev I.V."/>
            <person name="Spatafora J.W."/>
            <person name="Aime M.C."/>
        </authorList>
    </citation>
    <scope>NUCLEOTIDE SEQUENCE [LARGE SCALE GENOMIC DNA]</scope>
    <source>
        <strain evidence="13 14">MCA 3645</strain>
    </source>
</reference>
<dbReference type="PANTHER" id="PTHR28185:SF1">
    <property type="entry name" value="MITOCHONDRIAL DISTRIBUTION AND MORPHOLOGY PROTEIN 34"/>
    <property type="match status" value="1"/>
</dbReference>
<feature type="compositionally biased region" description="Low complexity" evidence="11">
    <location>
        <begin position="1120"/>
        <end position="1129"/>
    </location>
</feature>
<dbReference type="InterPro" id="IPR031468">
    <property type="entry name" value="SMP_LBD"/>
</dbReference>
<comment type="similarity">
    <text evidence="10">Belongs to the MDM34 family.</text>
</comment>